<dbReference type="GO" id="GO:0008270">
    <property type="term" value="F:zinc ion binding"/>
    <property type="evidence" value="ECO:0007669"/>
    <property type="project" value="InterPro"/>
</dbReference>
<reference evidence="4" key="1">
    <citation type="submission" date="2023-10" db="EMBL/GenBank/DDBJ databases">
        <title>Genome assembly of Pristionchus species.</title>
        <authorList>
            <person name="Yoshida K."/>
            <person name="Sommer R.J."/>
        </authorList>
    </citation>
    <scope>NUCLEOTIDE SEQUENCE</scope>
    <source>
        <strain evidence="4">RS0144</strain>
    </source>
</reference>
<keyword evidence="1" id="KW-0805">Transcription regulation</keyword>
<evidence type="ECO:0008006" key="6">
    <source>
        <dbReference type="Google" id="ProtNLM"/>
    </source>
</evidence>
<gene>
    <name evidence="4" type="ORF">PENTCL1PPCAC_20322</name>
</gene>
<proteinExistence type="predicted"/>
<accession>A0AAV5TVM4</accession>
<dbReference type="AlphaFoldDB" id="A0AAV5TVM4"/>
<name>A0AAV5TVM4_9BILA</name>
<keyword evidence="3" id="KW-0539">Nucleus</keyword>
<keyword evidence="5" id="KW-1185">Reference proteome</keyword>
<dbReference type="SUPFAM" id="SSF57716">
    <property type="entry name" value="Glucocorticoid receptor-like (DNA-binding domain)"/>
    <property type="match status" value="1"/>
</dbReference>
<organism evidence="4 5">
    <name type="scientific">Pristionchus entomophagus</name>
    <dbReference type="NCBI Taxonomy" id="358040"/>
    <lineage>
        <taxon>Eukaryota</taxon>
        <taxon>Metazoa</taxon>
        <taxon>Ecdysozoa</taxon>
        <taxon>Nematoda</taxon>
        <taxon>Chromadorea</taxon>
        <taxon>Rhabditida</taxon>
        <taxon>Rhabditina</taxon>
        <taxon>Diplogasteromorpha</taxon>
        <taxon>Diplogasteroidea</taxon>
        <taxon>Neodiplogasteridae</taxon>
        <taxon>Pristionchus</taxon>
    </lineage>
</organism>
<evidence type="ECO:0000256" key="2">
    <source>
        <dbReference type="ARBA" id="ARBA00023163"/>
    </source>
</evidence>
<dbReference type="GO" id="GO:0006355">
    <property type="term" value="P:regulation of DNA-templated transcription"/>
    <property type="evidence" value="ECO:0007669"/>
    <property type="project" value="InterPro"/>
</dbReference>
<evidence type="ECO:0000313" key="4">
    <source>
        <dbReference type="EMBL" id="GMS98147.1"/>
    </source>
</evidence>
<dbReference type="Proteomes" id="UP001432027">
    <property type="component" value="Unassembled WGS sequence"/>
</dbReference>
<protein>
    <recommendedName>
        <fullName evidence="6">Nuclear receptor</fullName>
    </recommendedName>
</protein>
<evidence type="ECO:0000256" key="3">
    <source>
        <dbReference type="ARBA" id="ARBA00023242"/>
    </source>
</evidence>
<dbReference type="Gene3D" id="3.30.50.10">
    <property type="entry name" value="Erythroid Transcription Factor GATA-1, subunit A"/>
    <property type="match status" value="1"/>
</dbReference>
<sequence length="109" mass="12896">MQHGYERCSPGSRLVRRACTVFYRRSVGKRIYTCQQAKSDTFCMIGKNGKKCRKCRFERIAQVIEKSVNLPMAFESSERFKDDQRAASWTNQRTTETATRLAYEYHYYI</sequence>
<dbReference type="InterPro" id="IPR013088">
    <property type="entry name" value="Znf_NHR/GATA"/>
</dbReference>
<keyword evidence="2" id="KW-0804">Transcription</keyword>
<comment type="caution">
    <text evidence="4">The sequence shown here is derived from an EMBL/GenBank/DDBJ whole genome shotgun (WGS) entry which is preliminary data.</text>
</comment>
<evidence type="ECO:0000256" key="1">
    <source>
        <dbReference type="ARBA" id="ARBA00023015"/>
    </source>
</evidence>
<evidence type="ECO:0000313" key="5">
    <source>
        <dbReference type="Proteomes" id="UP001432027"/>
    </source>
</evidence>
<dbReference type="EMBL" id="BTSX01000005">
    <property type="protein sequence ID" value="GMS98147.1"/>
    <property type="molecule type" value="Genomic_DNA"/>
</dbReference>